<name>A0AB34GHD5_ESCRO</name>
<feature type="region of interest" description="Disordered" evidence="1">
    <location>
        <begin position="161"/>
        <end position="223"/>
    </location>
</feature>
<proteinExistence type="predicted"/>
<organism evidence="2 3">
    <name type="scientific">Eschrichtius robustus</name>
    <name type="common">California gray whale</name>
    <name type="synonym">Eschrichtius gibbosus</name>
    <dbReference type="NCBI Taxonomy" id="9764"/>
    <lineage>
        <taxon>Eukaryota</taxon>
        <taxon>Metazoa</taxon>
        <taxon>Chordata</taxon>
        <taxon>Craniata</taxon>
        <taxon>Vertebrata</taxon>
        <taxon>Euteleostomi</taxon>
        <taxon>Mammalia</taxon>
        <taxon>Eutheria</taxon>
        <taxon>Laurasiatheria</taxon>
        <taxon>Artiodactyla</taxon>
        <taxon>Whippomorpha</taxon>
        <taxon>Cetacea</taxon>
        <taxon>Mysticeti</taxon>
        <taxon>Eschrichtiidae</taxon>
        <taxon>Eschrichtius</taxon>
    </lineage>
</organism>
<feature type="compositionally biased region" description="Basic residues" evidence="1">
    <location>
        <begin position="170"/>
        <end position="182"/>
    </location>
</feature>
<feature type="compositionally biased region" description="Basic residues" evidence="1">
    <location>
        <begin position="128"/>
        <end position="138"/>
    </location>
</feature>
<dbReference type="Proteomes" id="UP001159641">
    <property type="component" value="Unassembled WGS sequence"/>
</dbReference>
<gene>
    <name evidence="2" type="ORF">J1605_013477</name>
</gene>
<evidence type="ECO:0000256" key="1">
    <source>
        <dbReference type="SAM" id="MobiDB-lite"/>
    </source>
</evidence>
<reference evidence="2 3" key="1">
    <citation type="submission" date="2022-11" db="EMBL/GenBank/DDBJ databases">
        <title>Whole genome sequence of Eschrichtius robustus ER-17-0199.</title>
        <authorList>
            <person name="Bruniche-Olsen A."/>
            <person name="Black A.N."/>
            <person name="Fields C.J."/>
            <person name="Walden K."/>
            <person name="Dewoody J.A."/>
        </authorList>
    </citation>
    <scope>NUCLEOTIDE SEQUENCE [LARGE SCALE GENOMIC DNA]</scope>
    <source>
        <strain evidence="2">ER-17-0199</strain>
        <tissue evidence="2">Blubber</tissue>
    </source>
</reference>
<dbReference type="AlphaFoldDB" id="A0AB34GHD5"/>
<dbReference type="EMBL" id="JAIQCJ010002242">
    <property type="protein sequence ID" value="KAJ8778508.1"/>
    <property type="molecule type" value="Genomic_DNA"/>
</dbReference>
<sequence>MSPPRLAALRNIVSAGHLAGAAPRPSRPNPPPPPVLRPQSPEPSSLLSPGSQKPAMRTRGSRDVATHVTRAGVASSQRAAAGTAPEPLGRGGGAWVLPGSPARPAPSPRAGAQVSGPGAAADALPSRLSHRRPLRARRSFLASSAQTSACRLSGRTASLLARREGGPSAIRRRPRLPRRSRSTGRLAGALGQVTSGRRAEVENPGRETEPRWGRVGLTGRARS</sequence>
<comment type="caution">
    <text evidence="2">The sequence shown here is derived from an EMBL/GenBank/DDBJ whole genome shotgun (WGS) entry which is preliminary data.</text>
</comment>
<feature type="compositionally biased region" description="Basic and acidic residues" evidence="1">
    <location>
        <begin position="197"/>
        <end position="212"/>
    </location>
</feature>
<evidence type="ECO:0000313" key="2">
    <source>
        <dbReference type="EMBL" id="KAJ8778508.1"/>
    </source>
</evidence>
<feature type="compositionally biased region" description="Pro residues" evidence="1">
    <location>
        <begin position="25"/>
        <end position="36"/>
    </location>
</feature>
<protein>
    <submittedName>
        <fullName evidence="2">Uncharacterized protein</fullName>
    </submittedName>
</protein>
<feature type="region of interest" description="Disordered" evidence="1">
    <location>
        <begin position="14"/>
        <end position="148"/>
    </location>
</feature>
<keyword evidence="3" id="KW-1185">Reference proteome</keyword>
<feature type="compositionally biased region" description="Low complexity" evidence="1">
    <location>
        <begin position="37"/>
        <end position="52"/>
    </location>
</feature>
<evidence type="ECO:0000313" key="3">
    <source>
        <dbReference type="Proteomes" id="UP001159641"/>
    </source>
</evidence>
<accession>A0AB34GHD5</accession>